<keyword evidence="3" id="KW-1185">Reference proteome</keyword>
<dbReference type="EMBL" id="JANEWF010000019">
    <property type="protein sequence ID" value="MDA8484714.1"/>
    <property type="molecule type" value="Genomic_DNA"/>
</dbReference>
<evidence type="ECO:0000313" key="2">
    <source>
        <dbReference type="EMBL" id="MDA8484714.1"/>
    </source>
</evidence>
<accession>A0ABT4Y762</accession>
<feature type="coiled-coil region" evidence="1">
    <location>
        <begin position="66"/>
        <end position="132"/>
    </location>
</feature>
<keyword evidence="1" id="KW-0175">Coiled coil</keyword>
<evidence type="ECO:0000256" key="1">
    <source>
        <dbReference type="SAM" id="Coils"/>
    </source>
</evidence>
<protein>
    <submittedName>
        <fullName evidence="2">Uncharacterized protein</fullName>
    </submittedName>
</protein>
<dbReference type="Proteomes" id="UP001211689">
    <property type="component" value="Unassembled WGS sequence"/>
</dbReference>
<gene>
    <name evidence="2" type="ORF">NNO07_16725</name>
</gene>
<dbReference type="RefSeq" id="WP_223834908.1">
    <property type="nucleotide sequence ID" value="NZ_JANEWF010000019.1"/>
</dbReference>
<name>A0ABT4Y762_METRE</name>
<reference evidence="2 3" key="1">
    <citation type="submission" date="2022-07" db="EMBL/GenBank/DDBJ databases">
        <title>Genome Analysis of Selected Gammaproteobacteria from Nigerian Food snails.</title>
        <authorList>
            <person name="Okafor A.C."/>
        </authorList>
    </citation>
    <scope>NUCLEOTIDE SEQUENCE [LARGE SCALE GENOMIC DNA]</scope>
    <source>
        <strain evidence="2 3">Awg 2</strain>
    </source>
</reference>
<comment type="caution">
    <text evidence="2">The sequence shown here is derived from an EMBL/GenBank/DDBJ whole genome shotgun (WGS) entry which is preliminary data.</text>
</comment>
<evidence type="ECO:0000313" key="3">
    <source>
        <dbReference type="Proteomes" id="UP001211689"/>
    </source>
</evidence>
<sequence>MLRLDTNSMISNVAEAVRRQVARREGEPVDAHAVRQGIRVSLSDLGRPSKPQKNEDIDKSSLPDGIKELLKMIRELKAQIAERRAELEAIASDQSLDDETRTQRMEGLRNQLASLQSALSSANLNLAKLVRESDLSDEQAVELGQLLAA</sequence>
<organism evidence="2 3">
    <name type="scientific">Metapseudomonas resinovorans</name>
    <name type="common">Pseudomonas resinovorans</name>
    <dbReference type="NCBI Taxonomy" id="53412"/>
    <lineage>
        <taxon>Bacteria</taxon>
        <taxon>Pseudomonadati</taxon>
        <taxon>Pseudomonadota</taxon>
        <taxon>Gammaproteobacteria</taxon>
        <taxon>Pseudomonadales</taxon>
        <taxon>Pseudomonadaceae</taxon>
        <taxon>Metapseudomonas</taxon>
    </lineage>
</organism>
<proteinExistence type="predicted"/>